<evidence type="ECO:0000259" key="3">
    <source>
        <dbReference type="Pfam" id="PF17109"/>
    </source>
</evidence>
<dbReference type="PROSITE" id="PS50005">
    <property type="entry name" value="TPR"/>
    <property type="match status" value="1"/>
</dbReference>
<reference evidence="5 6" key="1">
    <citation type="submission" date="2019-04" db="EMBL/GenBank/DDBJ databases">
        <title>Friends and foes A comparative genomics study of 23 Aspergillus species from section Flavi.</title>
        <authorList>
            <consortium name="DOE Joint Genome Institute"/>
            <person name="Kjaerbolling I."/>
            <person name="Vesth T."/>
            <person name="Frisvad J.C."/>
            <person name="Nybo J.L."/>
            <person name="Theobald S."/>
            <person name="Kildgaard S."/>
            <person name="Isbrandt T."/>
            <person name="Kuo A."/>
            <person name="Sato A."/>
            <person name="Lyhne E.K."/>
            <person name="Kogle M.E."/>
            <person name="Wiebenga A."/>
            <person name="Kun R.S."/>
            <person name="Lubbers R.J."/>
            <person name="Makela M.R."/>
            <person name="Barry K."/>
            <person name="Chovatia M."/>
            <person name="Clum A."/>
            <person name="Daum C."/>
            <person name="Haridas S."/>
            <person name="He G."/>
            <person name="LaButti K."/>
            <person name="Lipzen A."/>
            <person name="Mondo S."/>
            <person name="Riley R."/>
            <person name="Salamov A."/>
            <person name="Simmons B.A."/>
            <person name="Magnuson J.K."/>
            <person name="Henrissat B."/>
            <person name="Mortensen U.H."/>
            <person name="Larsen T.O."/>
            <person name="Devries R.P."/>
            <person name="Grigoriev I.V."/>
            <person name="Machida M."/>
            <person name="Baker S.E."/>
            <person name="Andersen M.R."/>
        </authorList>
    </citation>
    <scope>NUCLEOTIDE SEQUENCE [LARGE SCALE GENOMIC DNA]</scope>
    <source>
        <strain evidence="5 6">CBS 117625</strain>
    </source>
</reference>
<accession>A0A5N6SLG3</accession>
<protein>
    <submittedName>
        <fullName evidence="5">Uncharacterized protein</fullName>
    </submittedName>
</protein>
<feature type="domain" description="Fungal STAND N-terminal Goodbye" evidence="3">
    <location>
        <begin position="117"/>
        <end position="162"/>
    </location>
</feature>
<dbReference type="SUPFAM" id="SSF52540">
    <property type="entry name" value="P-loop containing nucleoside triphosphate hydrolases"/>
    <property type="match status" value="1"/>
</dbReference>
<dbReference type="InterPro" id="IPR031350">
    <property type="entry name" value="Goodbye_dom"/>
</dbReference>
<dbReference type="Gene3D" id="1.25.40.10">
    <property type="entry name" value="Tetratricopeptide repeat domain"/>
    <property type="match status" value="1"/>
</dbReference>
<feature type="repeat" description="TPR" evidence="2">
    <location>
        <begin position="1031"/>
        <end position="1064"/>
    </location>
</feature>
<dbReference type="InterPro" id="IPR056884">
    <property type="entry name" value="NPHP3-like_N"/>
</dbReference>
<dbReference type="RefSeq" id="XP_031911458.1">
    <property type="nucleotide sequence ID" value="XM_032051437.1"/>
</dbReference>
<keyword evidence="2" id="KW-0802">TPR repeat</keyword>
<dbReference type="Pfam" id="PF17109">
    <property type="entry name" value="Goodbye"/>
    <property type="match status" value="1"/>
</dbReference>
<dbReference type="SUPFAM" id="SSF48452">
    <property type="entry name" value="TPR-like"/>
    <property type="match status" value="1"/>
</dbReference>
<dbReference type="GeneID" id="43635647"/>
<dbReference type="InterPro" id="IPR027417">
    <property type="entry name" value="P-loop_NTPase"/>
</dbReference>
<name>A0A5N6SLG3_ASPPS</name>
<dbReference type="EMBL" id="ML743594">
    <property type="protein sequence ID" value="KAE8135395.1"/>
    <property type="molecule type" value="Genomic_DNA"/>
</dbReference>
<feature type="domain" description="Nephrocystin 3-like N-terminal" evidence="4">
    <location>
        <begin position="317"/>
        <end position="487"/>
    </location>
</feature>
<dbReference type="InterPro" id="IPR011990">
    <property type="entry name" value="TPR-like_helical_dom_sf"/>
</dbReference>
<dbReference type="SMART" id="SM00028">
    <property type="entry name" value="TPR"/>
    <property type="match status" value="2"/>
</dbReference>
<sequence>MVTTVFADSSGFVPQGLDPATNKELLEIWTRVQSRVLALADGDQRKIRPLGVNDVLSHLDAAQKKDKVSSWKLQAIKDSFNKTLLFIQTVGSIAAGAASQVWLSPVWLSRYELTVGKAFGPSELCFNALNFVIQAWQGYQGIFEELAGLLEKCTEYLGRLEYHVHGGMDAKLSKVACQHLLLFVEICDQTVKLRSKRRKLLAGAKILFLQDNGVNDLLTRMESLVDKENRLVVAQTFALASDAATNSKANLSLMQGLVDSFAEDRAEQKKEKDKQYREQVVLKALAFDETKMNQESGEPEAFWQTIYRNYLRQRVRGTGEWIFSEHKYVAWEKGQSGRPILAIAGGEGTGKSFLTSTIIKRLNQRKTTESSDRRISTGYYFLEGNSRDELKNATNLETVAKSLVWQFCQSERIYLKSVAQICERYREIDPADISKHLIFGNRDLANMNITFYIVIDGLGDTVGEGLVRFLQRASIPMPGRDIRVLVTGDLRCFEQLSKTGNVCFDCISISTENRSDVEKFIENRMDKMPALTDHARMGISELRDNIRDRLCAQTKGDYFKIQRTLDHISSLEYKTDIKQALDDASKERSQQITEEIETMNESRSEKELLEINEIVRWIVYGKDLLTPKQMSAALYVRSGEPSLLPLEQKFKIKYPLFEVDRNGKVDFRSSEIERYIPLRKATHELEDSYGKEAAQAAEVAMVKHYLLTVCPSEVYTKLKFEAYLAQLIKPKGIRINKDDPHTGETKMALTCLDVLTEETDRKRMRLLNYARKYLLDHLSAVDLALADTACKSAVGIRLAKLFTEGSSIDILLHCDKSVDDPTLRFKIRRYWLYSNDSVNTILRWFGDSAVTSEISDTATRAWVAKVASEAEPDEDLMRPAAKRMAVHFLQEAHSESFTKDAFLFIAGFVNKIERRKGVVTHEVNDPSYVYSVEEIENVENWCQTVLDVKKKNYLWHIQMGNLLEVLGLPRLAEARARQALMLDPQDWRASYLLAKLVGTKEGIEILATPIGERLASDTQWQQDPVQRIGFAKLLYMFGLLYWEDRCPSKAIAYCKMAMELDPTNYERVTMVLSSLATEGRWEDIIVSLKGVKNSAHVSQGLPEMVIELWNADRFHQIFLQAALRTKHFNLLEETYELAINLLLERQERAILCYVRYYYATAIYSLRDRESKAISEWEKVLVEVPQSHLYTILPLLVSKLGPLYLHKARTSGDDTDAASSYLQKLETLIPDGAPGADALLPPKLYLARYYQTQGDVLRAKQITREIVKQALEILSDDDEDNDKYAYFNLLTVFLPLEDNRNMLASLAMMSLNTSDTGILYCDGDCGNSWSYLGEMLWCKDCIDFQIDKECHRKLCDGVLPFTVCHRSHDFLHIPGRESITQDIPVGCVPFGEAVITLDEWLELIRRNYVYIEH</sequence>
<dbReference type="Pfam" id="PF24883">
    <property type="entry name" value="NPHP3_N"/>
    <property type="match status" value="1"/>
</dbReference>
<dbReference type="InterPro" id="IPR019734">
    <property type="entry name" value="TPR_rpt"/>
</dbReference>
<dbReference type="PANTHER" id="PTHR10039:SF17">
    <property type="entry name" value="FUNGAL STAND N-TERMINAL GOODBYE DOMAIN-CONTAINING PROTEIN-RELATED"/>
    <property type="match status" value="1"/>
</dbReference>
<keyword evidence="6" id="KW-1185">Reference proteome</keyword>
<dbReference type="PANTHER" id="PTHR10039">
    <property type="entry name" value="AMELOGENIN"/>
    <property type="match status" value="1"/>
</dbReference>
<gene>
    <name evidence="5" type="ORF">BDV38DRAFT_141262</name>
</gene>
<evidence type="ECO:0000256" key="1">
    <source>
        <dbReference type="ARBA" id="ARBA00022737"/>
    </source>
</evidence>
<evidence type="ECO:0000313" key="5">
    <source>
        <dbReference type="EMBL" id="KAE8135395.1"/>
    </source>
</evidence>
<dbReference type="OrthoDB" id="2913095at2759"/>
<evidence type="ECO:0000259" key="4">
    <source>
        <dbReference type="Pfam" id="PF24883"/>
    </source>
</evidence>
<evidence type="ECO:0000313" key="6">
    <source>
        <dbReference type="Proteomes" id="UP000325672"/>
    </source>
</evidence>
<organism evidence="5 6">
    <name type="scientific">Aspergillus pseudotamarii</name>
    <dbReference type="NCBI Taxonomy" id="132259"/>
    <lineage>
        <taxon>Eukaryota</taxon>
        <taxon>Fungi</taxon>
        <taxon>Dikarya</taxon>
        <taxon>Ascomycota</taxon>
        <taxon>Pezizomycotina</taxon>
        <taxon>Eurotiomycetes</taxon>
        <taxon>Eurotiomycetidae</taxon>
        <taxon>Eurotiales</taxon>
        <taxon>Aspergillaceae</taxon>
        <taxon>Aspergillus</taxon>
        <taxon>Aspergillus subgen. Circumdati</taxon>
    </lineage>
</organism>
<keyword evidence="1" id="KW-0677">Repeat</keyword>
<dbReference type="Proteomes" id="UP000325672">
    <property type="component" value="Unassembled WGS sequence"/>
</dbReference>
<evidence type="ECO:0000256" key="2">
    <source>
        <dbReference type="PROSITE-ProRule" id="PRU00339"/>
    </source>
</evidence>
<proteinExistence type="predicted"/>